<dbReference type="AlphaFoldDB" id="A0A7W9KGE2"/>
<gene>
    <name evidence="2" type="ORF">BJ998_002889</name>
</gene>
<name>A0A7W9KGE2_9PSEU</name>
<reference evidence="2 3" key="1">
    <citation type="submission" date="2020-08" db="EMBL/GenBank/DDBJ databases">
        <title>Sequencing the genomes of 1000 actinobacteria strains.</title>
        <authorList>
            <person name="Klenk H.-P."/>
        </authorList>
    </citation>
    <scope>NUCLEOTIDE SEQUENCE [LARGE SCALE GENOMIC DNA]</scope>
    <source>
        <strain evidence="2 3">DSM 43851</strain>
    </source>
</reference>
<dbReference type="Proteomes" id="UP000585638">
    <property type="component" value="Unassembled WGS sequence"/>
</dbReference>
<proteinExistence type="predicted"/>
<evidence type="ECO:0000256" key="1">
    <source>
        <dbReference type="SAM" id="SignalP"/>
    </source>
</evidence>
<evidence type="ECO:0000313" key="2">
    <source>
        <dbReference type="EMBL" id="MBB5891693.1"/>
    </source>
</evidence>
<comment type="caution">
    <text evidence="2">The sequence shown here is derived from an EMBL/GenBank/DDBJ whole genome shotgun (WGS) entry which is preliminary data.</text>
</comment>
<sequence length="114" mass="11918">MNKAIAAVVTSALGLGLMAAAAPAAMADTHRASIKCTSPSDAKANYSWGDGFTTVTVYFNNHCSHKVSAGIVTKDQDDRLSVYCMVTNGGTSGKKKFDIGVDETVVRIQKGCSL</sequence>
<evidence type="ECO:0008006" key="4">
    <source>
        <dbReference type="Google" id="ProtNLM"/>
    </source>
</evidence>
<organism evidence="2 3">
    <name type="scientific">Kutzneria kofuensis</name>
    <dbReference type="NCBI Taxonomy" id="103725"/>
    <lineage>
        <taxon>Bacteria</taxon>
        <taxon>Bacillati</taxon>
        <taxon>Actinomycetota</taxon>
        <taxon>Actinomycetes</taxon>
        <taxon>Pseudonocardiales</taxon>
        <taxon>Pseudonocardiaceae</taxon>
        <taxon>Kutzneria</taxon>
    </lineage>
</organism>
<accession>A0A7W9KGE2</accession>
<protein>
    <recommendedName>
        <fullName evidence="4">Ig-like domain-containing protein</fullName>
    </recommendedName>
</protein>
<keyword evidence="3" id="KW-1185">Reference proteome</keyword>
<feature type="chain" id="PRO_5031139354" description="Ig-like domain-containing protein" evidence="1">
    <location>
        <begin position="28"/>
        <end position="114"/>
    </location>
</feature>
<evidence type="ECO:0000313" key="3">
    <source>
        <dbReference type="Proteomes" id="UP000585638"/>
    </source>
</evidence>
<dbReference type="RefSeq" id="WP_184861976.1">
    <property type="nucleotide sequence ID" value="NZ_BAAAWY010000006.1"/>
</dbReference>
<dbReference type="EMBL" id="JACHIR010000001">
    <property type="protein sequence ID" value="MBB5891693.1"/>
    <property type="molecule type" value="Genomic_DNA"/>
</dbReference>
<keyword evidence="1" id="KW-0732">Signal</keyword>
<feature type="signal peptide" evidence="1">
    <location>
        <begin position="1"/>
        <end position="27"/>
    </location>
</feature>